<dbReference type="InterPro" id="IPR011712">
    <property type="entry name" value="Sig_transdc_His_kin_sub3_dim/P"/>
</dbReference>
<feature type="transmembrane region" description="Helical" evidence="4">
    <location>
        <begin position="506"/>
        <end position="528"/>
    </location>
</feature>
<dbReference type="CDD" id="cd16917">
    <property type="entry name" value="HATPase_UhpB-NarQ-NarX-like"/>
    <property type="match status" value="1"/>
</dbReference>
<keyword evidence="3" id="KW-0902">Two-component regulatory system</keyword>
<sequence>MRAAELPDGSVVVASRGHGLLRWQHGRVDTFSEPHRLTDAVTRSLQLDDDGSVWITTDGGLDRLRVAPFVTLGTADGLSYATPGLLFADHGGAIWMKDFGHPALFLVDGGVVRREAGPVRTRAFVPPPPGRYLVMGTSRRTAQEAWLMDNSLHLAHFAQGRISPYRPIGWPGHVPMRVFEDRHDGLWVAFNGSGGGYGVVRDGRFHRIPDSTATPTSWANRILEDSLGNVWVARENPSQLLRIVDDRIVERFTPAENTTFEQMQVEGGDTLWALNGEQFARINQGRLSRVSVPGTAAALRGGSAAIQLAAGYLWFASDLGIGRVRLDAMHQAADGNAGRTASTLHAEWFDTFDGLASPRLVGGDRSATLHTQDGRLWFATPGGLAVIDPANMPTRPTHPRTLIESVMADGVEMSLAAPVVIPSHPDRIDIRFTATALHIPNRVQLQYRLDGVDRDWQDVTGPRVATYTQLRSARYRFRVRSWMIGDTPGEEVTLAFRVQPAWYESWWFITMAVLTATAATAVTVRASLRARTRRAAERIQARFDAELGERSRIARELHDTLLQGFTGITLQLQAVQGQIQQSPAQASDSLERILTQADGALREARTMVWDIRAPELGERDLAGALEAAVRSTINAETIALQFTVQGLTQRMAPSIESTLLRIGREAVANAVKHSGASVIRVQLIFGPREISLTVEDNGCGMDTVIPEPTSEGGRWGVRGMRERAEQIGGALSIDSTKGHGTSVSVLVPLPVGTARRAT</sequence>
<organism evidence="6 7">
    <name type="scientific">Gemmatimonas aurantiaca</name>
    <dbReference type="NCBI Taxonomy" id="173480"/>
    <lineage>
        <taxon>Bacteria</taxon>
        <taxon>Pseudomonadati</taxon>
        <taxon>Gemmatimonadota</taxon>
        <taxon>Gemmatimonadia</taxon>
        <taxon>Gemmatimonadales</taxon>
        <taxon>Gemmatimonadaceae</taxon>
        <taxon>Gemmatimonas</taxon>
    </lineage>
</organism>
<dbReference type="SUPFAM" id="SSF55874">
    <property type="entry name" value="ATPase domain of HSP90 chaperone/DNA topoisomerase II/histidine kinase"/>
    <property type="match status" value="1"/>
</dbReference>
<evidence type="ECO:0000259" key="5">
    <source>
        <dbReference type="PROSITE" id="PS50109"/>
    </source>
</evidence>
<dbReference type="PANTHER" id="PTHR24421:SF62">
    <property type="entry name" value="SENSORY TRANSDUCTION HISTIDINE KINASE"/>
    <property type="match status" value="1"/>
</dbReference>
<dbReference type="GO" id="GO:0046983">
    <property type="term" value="F:protein dimerization activity"/>
    <property type="evidence" value="ECO:0007669"/>
    <property type="project" value="InterPro"/>
</dbReference>
<dbReference type="AlphaFoldDB" id="A0A3D4V963"/>
<dbReference type="InterPro" id="IPR005467">
    <property type="entry name" value="His_kinase_dom"/>
</dbReference>
<dbReference type="PROSITE" id="PS50109">
    <property type="entry name" value="HIS_KIN"/>
    <property type="match status" value="1"/>
</dbReference>
<dbReference type="InterPro" id="IPR036890">
    <property type="entry name" value="HATPase_C_sf"/>
</dbReference>
<evidence type="ECO:0000313" key="7">
    <source>
        <dbReference type="Proteomes" id="UP000264071"/>
    </source>
</evidence>
<evidence type="ECO:0000256" key="3">
    <source>
        <dbReference type="ARBA" id="ARBA00023012"/>
    </source>
</evidence>
<dbReference type="InterPro" id="IPR050482">
    <property type="entry name" value="Sensor_HK_TwoCompSys"/>
</dbReference>
<dbReference type="PANTHER" id="PTHR24421">
    <property type="entry name" value="NITRATE/NITRITE SENSOR PROTEIN NARX-RELATED"/>
    <property type="match status" value="1"/>
</dbReference>
<evidence type="ECO:0000256" key="1">
    <source>
        <dbReference type="ARBA" id="ARBA00022679"/>
    </source>
</evidence>
<keyword evidence="4" id="KW-0472">Membrane</keyword>
<protein>
    <recommendedName>
        <fullName evidence="5">Histidine kinase domain-containing protein</fullName>
    </recommendedName>
</protein>
<dbReference type="Gene3D" id="3.30.565.10">
    <property type="entry name" value="Histidine kinase-like ATPase, C-terminal domain"/>
    <property type="match status" value="1"/>
</dbReference>
<evidence type="ECO:0000313" key="6">
    <source>
        <dbReference type="EMBL" id="HCT57635.1"/>
    </source>
</evidence>
<reference evidence="6 7" key="1">
    <citation type="journal article" date="2018" name="Nat. Biotechnol.">
        <title>A standardized bacterial taxonomy based on genome phylogeny substantially revises the tree of life.</title>
        <authorList>
            <person name="Parks D.H."/>
            <person name="Chuvochina M."/>
            <person name="Waite D.W."/>
            <person name="Rinke C."/>
            <person name="Skarshewski A."/>
            <person name="Chaumeil P.A."/>
            <person name="Hugenholtz P."/>
        </authorList>
    </citation>
    <scope>NUCLEOTIDE SEQUENCE [LARGE SCALE GENOMIC DNA]</scope>
    <source>
        <strain evidence="6">UBA8844</strain>
    </source>
</reference>
<dbReference type="Pfam" id="PF07730">
    <property type="entry name" value="HisKA_3"/>
    <property type="match status" value="1"/>
</dbReference>
<dbReference type="GO" id="GO:0000155">
    <property type="term" value="F:phosphorelay sensor kinase activity"/>
    <property type="evidence" value="ECO:0007669"/>
    <property type="project" value="InterPro"/>
</dbReference>
<gene>
    <name evidence="6" type="ORF">DGD08_10590</name>
</gene>
<keyword evidence="4" id="KW-0812">Transmembrane</keyword>
<keyword evidence="2" id="KW-0418">Kinase</keyword>
<evidence type="ECO:0000256" key="4">
    <source>
        <dbReference type="SAM" id="Phobius"/>
    </source>
</evidence>
<dbReference type="InterPro" id="IPR015943">
    <property type="entry name" value="WD40/YVTN_repeat-like_dom_sf"/>
</dbReference>
<dbReference type="Gene3D" id="2.130.10.10">
    <property type="entry name" value="YVTN repeat-like/Quinoprotein amine dehydrogenase"/>
    <property type="match status" value="2"/>
</dbReference>
<name>A0A3D4V963_9BACT</name>
<evidence type="ECO:0000256" key="2">
    <source>
        <dbReference type="ARBA" id="ARBA00022777"/>
    </source>
</evidence>
<dbReference type="Gene3D" id="2.60.40.10">
    <property type="entry name" value="Immunoglobulins"/>
    <property type="match status" value="1"/>
</dbReference>
<keyword evidence="1" id="KW-0808">Transferase</keyword>
<accession>A0A3D4V963</accession>
<dbReference type="Proteomes" id="UP000264071">
    <property type="component" value="Unassembled WGS sequence"/>
</dbReference>
<dbReference type="EMBL" id="DPIY01000010">
    <property type="protein sequence ID" value="HCT57635.1"/>
    <property type="molecule type" value="Genomic_DNA"/>
</dbReference>
<dbReference type="InterPro" id="IPR013783">
    <property type="entry name" value="Ig-like_fold"/>
</dbReference>
<comment type="caution">
    <text evidence="6">The sequence shown here is derived from an EMBL/GenBank/DDBJ whole genome shotgun (WGS) entry which is preliminary data.</text>
</comment>
<feature type="domain" description="Histidine kinase" evidence="5">
    <location>
        <begin position="556"/>
        <end position="751"/>
    </location>
</feature>
<proteinExistence type="predicted"/>
<dbReference type="Pfam" id="PF02518">
    <property type="entry name" value="HATPase_c"/>
    <property type="match status" value="1"/>
</dbReference>
<dbReference type="GO" id="GO:0016020">
    <property type="term" value="C:membrane"/>
    <property type="evidence" value="ECO:0007669"/>
    <property type="project" value="InterPro"/>
</dbReference>
<dbReference type="InterPro" id="IPR011123">
    <property type="entry name" value="Y_Y_Y"/>
</dbReference>
<keyword evidence="4" id="KW-1133">Transmembrane helix</keyword>
<dbReference type="Pfam" id="PF07495">
    <property type="entry name" value="Y_Y_Y"/>
    <property type="match status" value="1"/>
</dbReference>
<dbReference type="SMART" id="SM00387">
    <property type="entry name" value="HATPase_c"/>
    <property type="match status" value="1"/>
</dbReference>
<dbReference type="InterPro" id="IPR003594">
    <property type="entry name" value="HATPase_dom"/>
</dbReference>
<dbReference type="Gene3D" id="1.20.5.1930">
    <property type="match status" value="1"/>
</dbReference>